<dbReference type="AlphaFoldDB" id="A0AAD3D3L4"/>
<keyword evidence="1" id="KW-0408">Iron</keyword>
<dbReference type="Pfam" id="PF03171">
    <property type="entry name" value="2OG-FeII_Oxy"/>
    <property type="match status" value="1"/>
</dbReference>
<feature type="domain" description="Fe2OG dioxygenase" evidence="2">
    <location>
        <begin position="159"/>
        <end position="271"/>
    </location>
</feature>
<comment type="similarity">
    <text evidence="1">Belongs to the iron/ascorbate-dependent oxidoreductase family.</text>
</comment>
<dbReference type="Gene3D" id="2.60.120.330">
    <property type="entry name" value="B-lactam Antibiotic, Isopenicillin N Synthase, Chain"/>
    <property type="match status" value="1"/>
</dbReference>
<keyword evidence="4" id="KW-1185">Reference proteome</keyword>
<protein>
    <submittedName>
        <fullName evidence="3">2OG-Fe(II) oxygenase</fullName>
    </submittedName>
</protein>
<dbReference type="EMBL" id="BLLK01000051">
    <property type="protein sequence ID" value="GFH56136.1"/>
    <property type="molecule type" value="Genomic_DNA"/>
</dbReference>
<dbReference type="InterPro" id="IPR050231">
    <property type="entry name" value="Iron_ascorbate_oxido_reductase"/>
</dbReference>
<evidence type="ECO:0000313" key="4">
    <source>
        <dbReference type="Proteomes" id="UP001054902"/>
    </source>
</evidence>
<reference evidence="3 4" key="1">
    <citation type="journal article" date="2021" name="Sci. Rep.">
        <title>The genome of the diatom Chaetoceros tenuissimus carries an ancient integrated fragment of an extant virus.</title>
        <authorList>
            <person name="Hongo Y."/>
            <person name="Kimura K."/>
            <person name="Takaki Y."/>
            <person name="Yoshida Y."/>
            <person name="Baba S."/>
            <person name="Kobayashi G."/>
            <person name="Nagasaki K."/>
            <person name="Hano T."/>
            <person name="Tomaru Y."/>
        </authorList>
    </citation>
    <scope>NUCLEOTIDE SEQUENCE [LARGE SCALE GENOMIC DNA]</scope>
    <source>
        <strain evidence="3 4">NIES-3715</strain>
    </source>
</reference>
<keyword evidence="1" id="KW-0479">Metal-binding</keyword>
<dbReference type="InterPro" id="IPR044861">
    <property type="entry name" value="IPNS-like_FE2OG_OXY"/>
</dbReference>
<dbReference type="GO" id="GO:0046872">
    <property type="term" value="F:metal ion binding"/>
    <property type="evidence" value="ECO:0007669"/>
    <property type="project" value="UniProtKB-KW"/>
</dbReference>
<name>A0AAD3D3L4_9STRA</name>
<dbReference type="GO" id="GO:0016491">
    <property type="term" value="F:oxidoreductase activity"/>
    <property type="evidence" value="ECO:0007669"/>
    <property type="project" value="UniProtKB-KW"/>
</dbReference>
<dbReference type="InterPro" id="IPR005123">
    <property type="entry name" value="Oxoglu/Fe-dep_dioxygenase_dom"/>
</dbReference>
<accession>A0AAD3D3L4</accession>
<sequence length="316" mass="35712">MTKASIPVIDIGPYLNKSDPQSVALQINKACEEIGFFMIANHGIPLSLLEKLQKESTAFFDLPLSTKQETMAPFGLGYMGQGMENVAATLKDESKLQDQKESLNMNLPVREKVWPPIDSLNDTAKEYYEKVQELSSHLMRLFALALNLDESFFDDKVDNAFTVLRLLNYPEQKDAVAPTKDQMESMTRNAEHTDYGTLTILWSKDSRGLQAKNREGEWIDVVAPVDHFIINIGDLMSNWTNDKWVSTLHRVVPHPDTLGARRMSVPFFHNPNPDALIECIPGCFSDENPAKYEPIIAKDHLEMKVSKALGKEEKLE</sequence>
<dbReference type="Proteomes" id="UP001054902">
    <property type="component" value="Unassembled WGS sequence"/>
</dbReference>
<dbReference type="PRINTS" id="PR00682">
    <property type="entry name" value="IPNSYNTHASE"/>
</dbReference>
<comment type="caution">
    <text evidence="3">The sequence shown here is derived from an EMBL/GenBank/DDBJ whole genome shotgun (WGS) entry which is preliminary data.</text>
</comment>
<evidence type="ECO:0000256" key="1">
    <source>
        <dbReference type="RuleBase" id="RU003682"/>
    </source>
</evidence>
<evidence type="ECO:0000313" key="3">
    <source>
        <dbReference type="EMBL" id="GFH56136.1"/>
    </source>
</evidence>
<dbReference type="InterPro" id="IPR027443">
    <property type="entry name" value="IPNS-like_sf"/>
</dbReference>
<dbReference type="SUPFAM" id="SSF51197">
    <property type="entry name" value="Clavaminate synthase-like"/>
    <property type="match status" value="1"/>
</dbReference>
<keyword evidence="1" id="KW-0560">Oxidoreductase</keyword>
<proteinExistence type="inferred from homology"/>
<dbReference type="InterPro" id="IPR026992">
    <property type="entry name" value="DIOX_N"/>
</dbReference>
<gene>
    <name evidence="3" type="ORF">CTEN210_12612</name>
</gene>
<dbReference type="PANTHER" id="PTHR47990">
    <property type="entry name" value="2-OXOGLUTARATE (2OG) AND FE(II)-DEPENDENT OXYGENASE SUPERFAMILY PROTEIN-RELATED"/>
    <property type="match status" value="1"/>
</dbReference>
<dbReference type="Pfam" id="PF14226">
    <property type="entry name" value="DIOX_N"/>
    <property type="match status" value="1"/>
</dbReference>
<organism evidence="3 4">
    <name type="scientific">Chaetoceros tenuissimus</name>
    <dbReference type="NCBI Taxonomy" id="426638"/>
    <lineage>
        <taxon>Eukaryota</taxon>
        <taxon>Sar</taxon>
        <taxon>Stramenopiles</taxon>
        <taxon>Ochrophyta</taxon>
        <taxon>Bacillariophyta</taxon>
        <taxon>Coscinodiscophyceae</taxon>
        <taxon>Chaetocerotophycidae</taxon>
        <taxon>Chaetocerotales</taxon>
        <taxon>Chaetocerotaceae</taxon>
        <taxon>Chaetoceros</taxon>
    </lineage>
</organism>
<evidence type="ECO:0000259" key="2">
    <source>
        <dbReference type="PROSITE" id="PS51471"/>
    </source>
</evidence>
<dbReference type="PROSITE" id="PS51471">
    <property type="entry name" value="FE2OG_OXY"/>
    <property type="match status" value="1"/>
</dbReference>